<feature type="domain" description="DUF7847" evidence="2">
    <location>
        <begin position="119"/>
        <end position="270"/>
    </location>
</feature>
<protein>
    <recommendedName>
        <fullName evidence="2">DUF7847 domain-containing protein</fullName>
    </recommendedName>
</protein>
<dbReference type="RefSeq" id="WP_210757129.1">
    <property type="nucleotide sequence ID" value="NZ_CP060139.1"/>
</dbReference>
<evidence type="ECO:0000313" key="4">
    <source>
        <dbReference type="Proteomes" id="UP000516305"/>
    </source>
</evidence>
<keyword evidence="1" id="KW-1133">Transmembrane helix</keyword>
<feature type="transmembrane region" description="Helical" evidence="1">
    <location>
        <begin position="249"/>
        <end position="278"/>
    </location>
</feature>
<dbReference type="InterPro" id="IPR057169">
    <property type="entry name" value="DUF7847"/>
</dbReference>
<dbReference type="EMBL" id="CP060139">
    <property type="protein sequence ID" value="QNR22563.1"/>
    <property type="molecule type" value="Genomic_DNA"/>
</dbReference>
<feature type="transmembrane region" description="Helical" evidence="1">
    <location>
        <begin position="31"/>
        <end position="53"/>
    </location>
</feature>
<feature type="transmembrane region" description="Helical" evidence="1">
    <location>
        <begin position="198"/>
        <end position="215"/>
    </location>
</feature>
<dbReference type="Pfam" id="PF25231">
    <property type="entry name" value="DUF7847"/>
    <property type="match status" value="1"/>
</dbReference>
<dbReference type="AlphaFoldDB" id="A0A7H0VA15"/>
<feature type="transmembrane region" description="Helical" evidence="1">
    <location>
        <begin position="73"/>
        <end position="101"/>
    </location>
</feature>
<keyword evidence="1" id="KW-0812">Transmembrane</keyword>
<keyword evidence="4" id="KW-1185">Reference proteome</keyword>
<dbReference type="Proteomes" id="UP000516305">
    <property type="component" value="Chromosome"/>
</dbReference>
<evidence type="ECO:0000256" key="1">
    <source>
        <dbReference type="SAM" id="Phobius"/>
    </source>
</evidence>
<gene>
    <name evidence="3" type="ORF">H4K34_09190</name>
</gene>
<name>A0A7H0VA15_9FLAO</name>
<proteinExistence type="predicted"/>
<evidence type="ECO:0000313" key="3">
    <source>
        <dbReference type="EMBL" id="QNR22563.1"/>
    </source>
</evidence>
<reference evidence="3 4" key="1">
    <citation type="submission" date="2020-08" db="EMBL/GenBank/DDBJ databases">
        <title>Croceimicrobium hydrocarbonivorans gen. nov., sp. nov., a novel marine bacterium isolated from a bacterial consortium that degrades polyethylene terephthalate.</title>
        <authorList>
            <person name="Liu R."/>
        </authorList>
    </citation>
    <scope>NUCLEOTIDE SEQUENCE [LARGE SCALE GENOMIC DNA]</scope>
    <source>
        <strain evidence="3 4">A20-9</strain>
    </source>
</reference>
<dbReference type="KEGG" id="chyd:H4K34_09190"/>
<feature type="transmembrane region" description="Helical" evidence="1">
    <location>
        <begin position="154"/>
        <end position="177"/>
    </location>
</feature>
<evidence type="ECO:0000259" key="2">
    <source>
        <dbReference type="Pfam" id="PF25231"/>
    </source>
</evidence>
<accession>A0A7H0VA15</accession>
<organism evidence="3 4">
    <name type="scientific">Croceimicrobium hydrocarbonivorans</name>
    <dbReference type="NCBI Taxonomy" id="2761580"/>
    <lineage>
        <taxon>Bacteria</taxon>
        <taxon>Pseudomonadati</taxon>
        <taxon>Bacteroidota</taxon>
        <taxon>Flavobacteriia</taxon>
        <taxon>Flavobacteriales</taxon>
        <taxon>Owenweeksiaceae</taxon>
        <taxon>Croceimicrobium</taxon>
    </lineage>
</organism>
<sequence length="310" mass="35121">MYLKYDPFRKRSVGASINLTFALLRGHAKDIFSVILPIAGPAALIYFISIFFLQEEAQRILTGNRTFVSFDSFGIFGQVIFALFFYAIFTLFSQLGIYAWVRKAYEEDRAPRLIEVWRLVRRGILPLIGIAFILLIAGIITIAIISLLGFMQPLLIFLFFIPFFYLLVRISLFPVAIVMEGRSIDSLARSWRLVDQNWWATFGFFFLIGLITSILDKTVQLPITLLDGSISYLDYQVVDPANLEFTTEAWFLALTSLIAIIVALITTLISGVASAAWFGNLVDRKENVGIQRDIEASMQSEQSSEQEGEY</sequence>
<feature type="transmembrane region" description="Helical" evidence="1">
    <location>
        <begin position="122"/>
        <end position="148"/>
    </location>
</feature>
<keyword evidence="1" id="KW-0472">Membrane</keyword>